<dbReference type="InterPro" id="IPR017941">
    <property type="entry name" value="Rieske_2Fe-2S"/>
</dbReference>
<evidence type="ECO:0000256" key="4">
    <source>
        <dbReference type="ARBA" id="ARBA00023014"/>
    </source>
</evidence>
<accession>A0ABS3JDS7</accession>
<dbReference type="InterPro" id="IPR036922">
    <property type="entry name" value="Rieske_2Fe-2S_sf"/>
</dbReference>
<dbReference type="Gene3D" id="2.102.10.10">
    <property type="entry name" value="Rieske [2Fe-2S] iron-sulphur domain"/>
    <property type="match status" value="1"/>
</dbReference>
<name>A0ABS3JDS7_9BACT</name>
<gene>
    <name evidence="7" type="ORF">J2I46_06085</name>
</gene>
<dbReference type="RefSeq" id="WP_207328056.1">
    <property type="nucleotide sequence ID" value="NZ_JAFMYW010000001.1"/>
</dbReference>
<keyword evidence="8" id="KW-1185">Reference proteome</keyword>
<feature type="compositionally biased region" description="Low complexity" evidence="5">
    <location>
        <begin position="43"/>
        <end position="67"/>
    </location>
</feature>
<comment type="caution">
    <text evidence="7">The sequence shown here is derived from an EMBL/GenBank/DDBJ whole genome shotgun (WGS) entry which is preliminary data.</text>
</comment>
<keyword evidence="4" id="KW-0411">Iron-sulfur</keyword>
<evidence type="ECO:0000313" key="7">
    <source>
        <dbReference type="EMBL" id="MBO0948143.1"/>
    </source>
</evidence>
<proteinExistence type="predicted"/>
<evidence type="ECO:0000256" key="5">
    <source>
        <dbReference type="SAM" id="MobiDB-lite"/>
    </source>
</evidence>
<dbReference type="Proteomes" id="UP000664628">
    <property type="component" value="Unassembled WGS sequence"/>
</dbReference>
<protein>
    <submittedName>
        <fullName evidence="7">Rieske 2Fe-2S domain-containing protein</fullName>
    </submittedName>
</protein>
<reference evidence="7 8" key="1">
    <citation type="submission" date="2021-03" db="EMBL/GenBank/DDBJ databases">
        <title>Fibrella sp. HMF5405 genome sequencing and assembly.</title>
        <authorList>
            <person name="Kang H."/>
            <person name="Kim H."/>
            <person name="Bae S."/>
            <person name="Joh K."/>
        </authorList>
    </citation>
    <scope>NUCLEOTIDE SEQUENCE [LARGE SCALE GENOMIC DNA]</scope>
    <source>
        <strain evidence="7 8">HMF5405</strain>
    </source>
</reference>
<keyword evidence="2" id="KW-0479">Metal-binding</keyword>
<dbReference type="SUPFAM" id="SSF50022">
    <property type="entry name" value="ISP domain"/>
    <property type="match status" value="1"/>
</dbReference>
<keyword evidence="3" id="KW-0408">Iron</keyword>
<evidence type="ECO:0000256" key="2">
    <source>
        <dbReference type="ARBA" id="ARBA00022723"/>
    </source>
</evidence>
<keyword evidence="1" id="KW-0001">2Fe-2S</keyword>
<feature type="region of interest" description="Disordered" evidence="5">
    <location>
        <begin position="42"/>
        <end position="67"/>
    </location>
</feature>
<evidence type="ECO:0000256" key="3">
    <source>
        <dbReference type="ARBA" id="ARBA00023004"/>
    </source>
</evidence>
<dbReference type="EMBL" id="JAFMYW010000001">
    <property type="protein sequence ID" value="MBO0948143.1"/>
    <property type="molecule type" value="Genomic_DNA"/>
</dbReference>
<evidence type="ECO:0000259" key="6">
    <source>
        <dbReference type="PROSITE" id="PS51296"/>
    </source>
</evidence>
<evidence type="ECO:0000313" key="8">
    <source>
        <dbReference type="Proteomes" id="UP000664628"/>
    </source>
</evidence>
<dbReference type="PROSITE" id="PS51257">
    <property type="entry name" value="PROKAR_LIPOPROTEIN"/>
    <property type="match status" value="1"/>
</dbReference>
<feature type="domain" description="Rieske" evidence="6">
    <location>
        <begin position="83"/>
        <end position="173"/>
    </location>
</feature>
<dbReference type="PROSITE" id="PS51296">
    <property type="entry name" value="RIESKE"/>
    <property type="match status" value="1"/>
</dbReference>
<organism evidence="7 8">
    <name type="scientific">Fibrella forsythiae</name>
    <dbReference type="NCBI Taxonomy" id="2817061"/>
    <lineage>
        <taxon>Bacteria</taxon>
        <taxon>Pseudomonadati</taxon>
        <taxon>Bacteroidota</taxon>
        <taxon>Cytophagia</taxon>
        <taxon>Cytophagales</taxon>
        <taxon>Spirosomataceae</taxon>
        <taxon>Fibrella</taxon>
    </lineage>
</organism>
<sequence>MNRYTFLKNLGFRGAALMAVLTSCVHEEDTYVPALTLNSQGQTVTGPNGTTVSSSTSTSVGTPTSTTASSSDILGVANPLLKINLATTTALKNVGGYIVSGGIVVAKVSATAYAAVTQTCSHEPKRQVIYSGSVFYCTAHGAQFNIDGSGRNSLAGRGITAYKVITDGTTLVVYS</sequence>
<evidence type="ECO:0000256" key="1">
    <source>
        <dbReference type="ARBA" id="ARBA00022714"/>
    </source>
</evidence>